<accession>A0A9Q0KRL2</accession>
<sequence>MSNVEPADSMTSNMLIRGLCKEGRSDEAIGVHQKLIERKNLINLFKTQFKMALNLKEKEEKVKEEEKEKEKEKESMLQQKSAKLEKMKFTNHREFMQALIAVEFDAMGLSYTDWVNNHEEMQEFIKKKKARLLEIESEKEKNSQPKNKLVLKPPEEE</sequence>
<organism evidence="3 4">
    <name type="scientific">Protea cynaroides</name>
    <dbReference type="NCBI Taxonomy" id="273540"/>
    <lineage>
        <taxon>Eukaryota</taxon>
        <taxon>Viridiplantae</taxon>
        <taxon>Streptophyta</taxon>
        <taxon>Embryophyta</taxon>
        <taxon>Tracheophyta</taxon>
        <taxon>Spermatophyta</taxon>
        <taxon>Magnoliopsida</taxon>
        <taxon>Proteales</taxon>
        <taxon>Proteaceae</taxon>
        <taxon>Protea</taxon>
    </lineage>
</organism>
<feature type="repeat" description="PPR" evidence="1">
    <location>
        <begin position="8"/>
        <end position="38"/>
    </location>
</feature>
<keyword evidence="4" id="KW-1185">Reference proteome</keyword>
<dbReference type="Proteomes" id="UP001141806">
    <property type="component" value="Unassembled WGS sequence"/>
</dbReference>
<feature type="region of interest" description="Disordered" evidence="2">
    <location>
        <begin position="59"/>
        <end position="79"/>
    </location>
</feature>
<reference evidence="3" key="1">
    <citation type="journal article" date="2023" name="Plant J.">
        <title>The genome of the king protea, Protea cynaroides.</title>
        <authorList>
            <person name="Chang J."/>
            <person name="Duong T.A."/>
            <person name="Schoeman C."/>
            <person name="Ma X."/>
            <person name="Roodt D."/>
            <person name="Barker N."/>
            <person name="Li Z."/>
            <person name="Van de Peer Y."/>
            <person name="Mizrachi E."/>
        </authorList>
    </citation>
    <scope>NUCLEOTIDE SEQUENCE</scope>
    <source>
        <tissue evidence="3">Young leaves</tissue>
    </source>
</reference>
<dbReference type="NCBIfam" id="TIGR00756">
    <property type="entry name" value="PPR"/>
    <property type="match status" value="1"/>
</dbReference>
<dbReference type="EMBL" id="JAMYWD010000003">
    <property type="protein sequence ID" value="KAJ4975407.1"/>
    <property type="molecule type" value="Genomic_DNA"/>
</dbReference>
<feature type="compositionally biased region" description="Basic and acidic residues" evidence="2">
    <location>
        <begin position="59"/>
        <end position="75"/>
    </location>
</feature>
<dbReference type="OrthoDB" id="185373at2759"/>
<protein>
    <submittedName>
        <fullName evidence="3">Uncharacterized protein</fullName>
    </submittedName>
</protein>
<dbReference type="Pfam" id="PF12854">
    <property type="entry name" value="PPR_1"/>
    <property type="match status" value="1"/>
</dbReference>
<dbReference type="InterPro" id="IPR002885">
    <property type="entry name" value="PPR_rpt"/>
</dbReference>
<name>A0A9Q0KRL2_9MAGN</name>
<evidence type="ECO:0000256" key="1">
    <source>
        <dbReference type="PROSITE-ProRule" id="PRU00708"/>
    </source>
</evidence>
<gene>
    <name evidence="3" type="ORF">NE237_000513</name>
</gene>
<comment type="caution">
    <text evidence="3">The sequence shown here is derived from an EMBL/GenBank/DDBJ whole genome shotgun (WGS) entry which is preliminary data.</text>
</comment>
<dbReference type="AlphaFoldDB" id="A0A9Q0KRL2"/>
<proteinExistence type="predicted"/>
<feature type="region of interest" description="Disordered" evidence="2">
    <location>
        <begin position="136"/>
        <end position="157"/>
    </location>
</feature>
<evidence type="ECO:0000313" key="4">
    <source>
        <dbReference type="Proteomes" id="UP001141806"/>
    </source>
</evidence>
<evidence type="ECO:0000313" key="3">
    <source>
        <dbReference type="EMBL" id="KAJ4975407.1"/>
    </source>
</evidence>
<evidence type="ECO:0000256" key="2">
    <source>
        <dbReference type="SAM" id="MobiDB-lite"/>
    </source>
</evidence>
<dbReference type="PROSITE" id="PS51375">
    <property type="entry name" value="PPR"/>
    <property type="match status" value="1"/>
</dbReference>